<name>A0A366L232_9SPHI</name>
<dbReference type="PRINTS" id="PR01490">
    <property type="entry name" value="RTXTOXIND"/>
</dbReference>
<evidence type="ECO:0000313" key="8">
    <source>
        <dbReference type="Proteomes" id="UP000252081"/>
    </source>
</evidence>
<feature type="transmembrane region" description="Helical" evidence="6">
    <location>
        <begin position="28"/>
        <end position="50"/>
    </location>
</feature>
<dbReference type="OrthoDB" id="7057889at2"/>
<protein>
    <submittedName>
        <fullName evidence="7">Hemolysin D</fullName>
    </submittedName>
</protein>
<dbReference type="AlphaFoldDB" id="A0A366L232"/>
<keyword evidence="2 6" id="KW-0812">Transmembrane</keyword>
<evidence type="ECO:0000313" key="7">
    <source>
        <dbReference type="EMBL" id="RBQ07840.1"/>
    </source>
</evidence>
<evidence type="ECO:0000256" key="5">
    <source>
        <dbReference type="SAM" id="Coils"/>
    </source>
</evidence>
<evidence type="ECO:0000256" key="6">
    <source>
        <dbReference type="SAM" id="Phobius"/>
    </source>
</evidence>
<keyword evidence="3 6" id="KW-1133">Transmembrane helix</keyword>
<dbReference type="EMBL" id="QNQU01000007">
    <property type="protein sequence ID" value="RBQ07840.1"/>
    <property type="molecule type" value="Genomic_DNA"/>
</dbReference>
<dbReference type="PANTHER" id="PTHR30386:SF26">
    <property type="entry name" value="TRANSPORT PROTEIN COMB"/>
    <property type="match status" value="1"/>
</dbReference>
<dbReference type="Gene3D" id="2.40.30.170">
    <property type="match status" value="1"/>
</dbReference>
<proteinExistence type="predicted"/>
<evidence type="ECO:0000256" key="2">
    <source>
        <dbReference type="ARBA" id="ARBA00022692"/>
    </source>
</evidence>
<evidence type="ECO:0000256" key="3">
    <source>
        <dbReference type="ARBA" id="ARBA00022989"/>
    </source>
</evidence>
<dbReference type="InterPro" id="IPR050739">
    <property type="entry name" value="MFP"/>
</dbReference>
<keyword evidence="8" id="KW-1185">Reference proteome</keyword>
<comment type="caution">
    <text evidence="7">The sequence shown here is derived from an EMBL/GenBank/DDBJ whole genome shotgun (WGS) entry which is preliminary data.</text>
</comment>
<keyword evidence="4 6" id="KW-0472">Membrane</keyword>
<feature type="coiled-coil region" evidence="5">
    <location>
        <begin position="235"/>
        <end position="262"/>
    </location>
</feature>
<dbReference type="Proteomes" id="UP000252081">
    <property type="component" value="Unassembled WGS sequence"/>
</dbReference>
<sequence>MTEEEKLYYRNQRTEEVQHIIERMPTRFGLWISMIVTFIFISLFVFGVIIRYPDVVNGQITINANNAPLKLVANVSGKLKLNPNIHSLDEVQEGEVLAYIENATNPGQVTYIDSLLKLYNPNSNEIIQLRRKLPHNVSLGELNGKYYSFTNNLQEFINYKQDRLLDKQSNNFRTLLLEQQNGVSNAVARIEMARNSLDYFHKFYSRDSTLFLKKVISEAEWDKTQMGYLNSKDALHSAMNNLINAKQTVQQTESKLQELGIQTPEKEKELSIALLSTYNDLMDNIKSWQQKYVFKASFRGKVQFLKFYNENQFVQAGEQIFTIIPKDDKAYGQVMLPAEGSGKIKIGQEVIVKLENYPYMEYGSVKGVIKAISLTTNITKTERSDVETYQILVDFPSQLKTNYGASLDFRAEAKGSAEIITNDRRLIERLFDNIKYAIKK</sequence>
<comment type="subcellular location">
    <subcellularLocation>
        <location evidence="1">Membrane</location>
        <topology evidence="1">Single-pass membrane protein</topology>
    </subcellularLocation>
</comment>
<dbReference type="RefSeq" id="WP_113948599.1">
    <property type="nucleotide sequence ID" value="NZ_QNQU01000007.1"/>
</dbReference>
<gene>
    <name evidence="7" type="ORF">DRW42_09555</name>
</gene>
<dbReference type="PANTHER" id="PTHR30386">
    <property type="entry name" value="MEMBRANE FUSION SUBUNIT OF EMRAB-TOLC MULTIDRUG EFFLUX PUMP"/>
    <property type="match status" value="1"/>
</dbReference>
<evidence type="ECO:0000256" key="1">
    <source>
        <dbReference type="ARBA" id="ARBA00004167"/>
    </source>
</evidence>
<reference evidence="7 8" key="1">
    <citation type="submission" date="2018-07" db="EMBL/GenBank/DDBJ databases">
        <title>A draft genome of a endophytic bacteria, a new species of Pedobacter.</title>
        <authorList>
            <person name="Zhang Z.D."/>
            <person name="Chen Z.J."/>
        </authorList>
    </citation>
    <scope>NUCLEOTIDE SEQUENCE [LARGE SCALE GENOMIC DNA]</scope>
    <source>
        <strain evidence="7 8">RS10</strain>
    </source>
</reference>
<organism evidence="7 8">
    <name type="scientific">Pedobacter miscanthi</name>
    <dbReference type="NCBI Taxonomy" id="2259170"/>
    <lineage>
        <taxon>Bacteria</taxon>
        <taxon>Pseudomonadati</taxon>
        <taxon>Bacteroidota</taxon>
        <taxon>Sphingobacteriia</taxon>
        <taxon>Sphingobacteriales</taxon>
        <taxon>Sphingobacteriaceae</taxon>
        <taxon>Pedobacter</taxon>
    </lineage>
</organism>
<keyword evidence="5" id="KW-0175">Coiled coil</keyword>
<accession>A0A366L232</accession>
<evidence type="ECO:0000256" key="4">
    <source>
        <dbReference type="ARBA" id="ARBA00023136"/>
    </source>
</evidence>
<dbReference type="GO" id="GO:0016020">
    <property type="term" value="C:membrane"/>
    <property type="evidence" value="ECO:0007669"/>
    <property type="project" value="UniProtKB-SubCell"/>
</dbReference>